<comment type="similarity">
    <text evidence="1">Belongs to the FemABX family.</text>
</comment>
<evidence type="ECO:0000256" key="2">
    <source>
        <dbReference type="ARBA" id="ARBA00012466"/>
    </source>
</evidence>
<dbReference type="InterPro" id="IPR050644">
    <property type="entry name" value="PG_Glycine_Bridge_Synth"/>
</dbReference>
<proteinExistence type="inferred from homology"/>
<evidence type="ECO:0000256" key="4">
    <source>
        <dbReference type="ARBA" id="ARBA00022490"/>
    </source>
</evidence>
<reference evidence="13 14" key="1">
    <citation type="submission" date="2019-08" db="EMBL/GenBank/DDBJ databases">
        <title>In-depth cultivation of the pig gut microbiome towards novel bacterial diversity and tailored functional studies.</title>
        <authorList>
            <person name="Wylensek D."/>
            <person name="Hitch T.C.A."/>
            <person name="Clavel T."/>
        </authorList>
    </citation>
    <scope>NUCLEOTIDE SEQUENCE [LARGE SCALE GENOMIC DNA]</scope>
    <source>
        <strain evidence="13 14">LKV-178-WT-2G</strain>
    </source>
</reference>
<dbReference type="AlphaFoldDB" id="A0A7X2T2Q5"/>
<evidence type="ECO:0000256" key="1">
    <source>
        <dbReference type="ARBA" id="ARBA00009943"/>
    </source>
</evidence>
<evidence type="ECO:0000256" key="7">
    <source>
        <dbReference type="ARBA" id="ARBA00022984"/>
    </source>
</evidence>
<dbReference type="Gene3D" id="1.20.58.90">
    <property type="match status" value="1"/>
</dbReference>
<dbReference type="InterPro" id="IPR016181">
    <property type="entry name" value="Acyl_CoA_acyltransferase"/>
</dbReference>
<name>A0A7X2T2Q5_9FIRM</name>
<organism evidence="13 14">
    <name type="scientific">Floccifex porci</name>
    <dbReference type="NCBI Taxonomy" id="2606629"/>
    <lineage>
        <taxon>Bacteria</taxon>
        <taxon>Bacillati</taxon>
        <taxon>Bacillota</taxon>
        <taxon>Erysipelotrichia</taxon>
        <taxon>Erysipelotrichales</taxon>
        <taxon>Erysipelotrichaceae</taxon>
        <taxon>Floccifex</taxon>
    </lineage>
</organism>
<dbReference type="Pfam" id="PF02388">
    <property type="entry name" value="FemAB"/>
    <property type="match status" value="1"/>
</dbReference>
<dbReference type="SUPFAM" id="SSF55729">
    <property type="entry name" value="Acyl-CoA N-acyltransferases (Nat)"/>
    <property type="match status" value="2"/>
</dbReference>
<dbReference type="Proteomes" id="UP000470082">
    <property type="component" value="Unassembled WGS sequence"/>
</dbReference>
<dbReference type="GO" id="GO:0000166">
    <property type="term" value="F:nucleotide binding"/>
    <property type="evidence" value="ECO:0007669"/>
    <property type="project" value="InterPro"/>
</dbReference>
<dbReference type="EC" id="2.3.2.17" evidence="2"/>
<dbReference type="EMBL" id="VUMM01000001">
    <property type="protein sequence ID" value="MSS00635.1"/>
    <property type="molecule type" value="Genomic_DNA"/>
</dbReference>
<evidence type="ECO:0000256" key="12">
    <source>
        <dbReference type="ARBA" id="ARBA00047483"/>
    </source>
</evidence>
<dbReference type="InterPro" id="IPR010978">
    <property type="entry name" value="tRNA-bd_arm"/>
</dbReference>
<keyword evidence="7" id="KW-0573">Peptidoglycan synthesis</keyword>
<keyword evidence="8 13" id="KW-0012">Acyltransferase</keyword>
<evidence type="ECO:0000256" key="10">
    <source>
        <dbReference type="ARBA" id="ARBA00030706"/>
    </source>
</evidence>
<keyword evidence="9" id="KW-0961">Cell wall biogenesis/degradation</keyword>
<evidence type="ECO:0000256" key="11">
    <source>
        <dbReference type="ARBA" id="ARBA00032233"/>
    </source>
</evidence>
<dbReference type="PROSITE" id="PS51191">
    <property type="entry name" value="FEMABX"/>
    <property type="match status" value="1"/>
</dbReference>
<accession>A0A7X2T2Q5</accession>
<keyword evidence="14" id="KW-1185">Reference proteome</keyword>
<dbReference type="Gene3D" id="3.40.630.30">
    <property type="match status" value="2"/>
</dbReference>
<keyword evidence="4" id="KW-0963">Cytoplasm</keyword>
<comment type="catalytic activity">
    <reaction evidence="12">
        <text>beta-D-GlcNAc-(1-&gt;4)-Mur2Ac(oyl-L-Ala-D-isoglutaminyl-L-Lys-(N(6)-Gly)-D-Ala-D-Ala)-di-trans,octa-cis-undecaprenyl diphosphate + 2 glycyl-tRNA(Gly) = MurNAc-L-Ala-D-isoglutaminyl-L-Lys-(N(6)-tri-Gly)-D-Ala-D-Ala-diphospho-di-trans,octa-cis-undecaprenyl-GlcNAc + 2 tRNA(Gly) + 2 H(+)</text>
        <dbReference type="Rhea" id="RHEA:30439"/>
        <dbReference type="Rhea" id="RHEA-COMP:9664"/>
        <dbReference type="Rhea" id="RHEA-COMP:9683"/>
        <dbReference type="ChEBI" id="CHEBI:15378"/>
        <dbReference type="ChEBI" id="CHEBI:62234"/>
        <dbReference type="ChEBI" id="CHEBI:62235"/>
        <dbReference type="ChEBI" id="CHEBI:78442"/>
        <dbReference type="ChEBI" id="CHEBI:78522"/>
        <dbReference type="EC" id="2.3.2.17"/>
    </reaction>
</comment>
<evidence type="ECO:0000256" key="9">
    <source>
        <dbReference type="ARBA" id="ARBA00023316"/>
    </source>
</evidence>
<dbReference type="PANTHER" id="PTHR36174">
    <property type="entry name" value="LIPID II:GLYCINE GLYCYLTRANSFERASE"/>
    <property type="match status" value="1"/>
</dbReference>
<evidence type="ECO:0000256" key="5">
    <source>
        <dbReference type="ARBA" id="ARBA00022679"/>
    </source>
</evidence>
<dbReference type="RefSeq" id="WP_154459109.1">
    <property type="nucleotide sequence ID" value="NZ_JAQYTQ010000054.1"/>
</dbReference>
<sequence>MQIKTIHSDLYESFLEKYPYQSFLHSSYAGNKLENDGWNVEYLGYFNQEECVATCLLATLPLMKVFRYAYIPRGMAIDYKEKGLLQAFIRDLKRYLKKKNVVFLEIDPNIPYQQRDKDGKIVENGLNNFEIVNNLKSCGFIHLPMKKGYDSRKQCRWISGIDLTDRSAEEVFSEFSYMTRQDIRTSNKYQVQVRELQKDELYILDQMEKQTSQHQGFEASTLTYYQDLYTYYKNHVKTLYAYLDLNLYGNKIKSELSKVETSIEKTKEFLEKNPNSTKKINRLKTDEEYYQSLQKKIENISNLYSKYGNEVPLACCLFIEYGKEVVYLVGASNYECRNFKGPYAVQWEMIQQAIKKGYTYYNFYGISGYFNEGEQGYGVFDYKRGYNAIVTEYIGNFVLPIQKPIFNIYKKLKKEL</sequence>
<dbReference type="GO" id="GO:0008360">
    <property type="term" value="P:regulation of cell shape"/>
    <property type="evidence" value="ECO:0007669"/>
    <property type="project" value="UniProtKB-KW"/>
</dbReference>
<dbReference type="GO" id="GO:0016755">
    <property type="term" value="F:aminoacyltransferase activity"/>
    <property type="evidence" value="ECO:0007669"/>
    <property type="project" value="InterPro"/>
</dbReference>
<evidence type="ECO:0000256" key="3">
    <source>
        <dbReference type="ARBA" id="ARBA00016236"/>
    </source>
</evidence>
<gene>
    <name evidence="13" type="ORF">FYJ50_00640</name>
</gene>
<evidence type="ECO:0000313" key="13">
    <source>
        <dbReference type="EMBL" id="MSS00635.1"/>
    </source>
</evidence>
<evidence type="ECO:0000256" key="8">
    <source>
        <dbReference type="ARBA" id="ARBA00023315"/>
    </source>
</evidence>
<keyword evidence="6" id="KW-0133">Cell shape</keyword>
<dbReference type="PANTHER" id="PTHR36174:SF2">
    <property type="entry name" value="AMINOACYLTRANSFERASE FEMA"/>
    <property type="match status" value="1"/>
</dbReference>
<comment type="caution">
    <text evidence="13">The sequence shown here is derived from an EMBL/GenBank/DDBJ whole genome shotgun (WGS) entry which is preliminary data.</text>
</comment>
<protein>
    <recommendedName>
        <fullName evidence="3">Aminoacyltransferase FemA</fullName>
        <ecNumber evidence="2">2.3.2.17</ecNumber>
    </recommendedName>
    <alternativeName>
        <fullName evidence="11">Factor essential for expression of methicillin resistance A</fullName>
    </alternativeName>
    <alternativeName>
        <fullName evidence="10">N-acetylmuramoyl-L-alanyl-D-glutamyl-L-lysyl-(N6-glycyl)-D-alanyl-D-alanine-diphosphoundecaprenyl-N-acetylglucosamine:glycine glycyltransferase</fullName>
    </alternativeName>
</protein>
<dbReference type="GO" id="GO:0009252">
    <property type="term" value="P:peptidoglycan biosynthetic process"/>
    <property type="evidence" value="ECO:0007669"/>
    <property type="project" value="UniProtKB-KW"/>
</dbReference>
<evidence type="ECO:0000313" key="14">
    <source>
        <dbReference type="Proteomes" id="UP000470082"/>
    </source>
</evidence>
<keyword evidence="5 13" id="KW-0808">Transferase</keyword>
<dbReference type="InterPro" id="IPR003447">
    <property type="entry name" value="FEMABX"/>
</dbReference>
<evidence type="ECO:0000256" key="6">
    <source>
        <dbReference type="ARBA" id="ARBA00022960"/>
    </source>
</evidence>
<dbReference type="GO" id="GO:0071555">
    <property type="term" value="P:cell wall organization"/>
    <property type="evidence" value="ECO:0007669"/>
    <property type="project" value="UniProtKB-KW"/>
</dbReference>
<dbReference type="SUPFAM" id="SSF46589">
    <property type="entry name" value="tRNA-binding arm"/>
    <property type="match status" value="1"/>
</dbReference>